<dbReference type="InterPro" id="IPR016140">
    <property type="entry name" value="Bifunc_inhib/LTP/seed_store"/>
</dbReference>
<dbReference type="Gene3D" id="1.10.110.10">
    <property type="entry name" value="Plant lipid-transfer and hydrophobic proteins"/>
    <property type="match status" value="1"/>
</dbReference>
<evidence type="ECO:0000256" key="1">
    <source>
        <dbReference type="ARBA" id="ARBA00004609"/>
    </source>
</evidence>
<keyword evidence="4" id="KW-0336">GPI-anchor</keyword>
<dbReference type="SUPFAM" id="SSF48452">
    <property type="entry name" value="TPR-like"/>
    <property type="match status" value="1"/>
</dbReference>
<keyword evidence="6" id="KW-1015">Disulfide bond</keyword>
<dbReference type="CDD" id="cd00010">
    <property type="entry name" value="AAI_LTSS"/>
    <property type="match status" value="1"/>
</dbReference>
<comment type="subcellular location">
    <subcellularLocation>
        <location evidence="1">Cell membrane</location>
        <topology evidence="1">Lipid-anchor</topology>
        <topology evidence="1">GPI-anchor</topology>
    </subcellularLocation>
</comment>
<dbReference type="PANTHER" id="PTHR33044">
    <property type="entry name" value="BIFUNCTIONAL INHIBITOR/LIPID-TRANSFER PROTEIN/SEED STORAGE 2S ALBUMIN SUPERFAMILY PROTEIN-RELATED"/>
    <property type="match status" value="1"/>
</dbReference>
<feature type="region of interest" description="Disordered" evidence="9">
    <location>
        <begin position="107"/>
        <end position="132"/>
    </location>
</feature>
<keyword evidence="5 10" id="KW-0732">Signal</keyword>
<evidence type="ECO:0000256" key="8">
    <source>
        <dbReference type="ARBA" id="ARBA00023288"/>
    </source>
</evidence>
<sequence>MDFSKLLALAMVVMAAAVLVAEGQTTTPSCAEKLVPCVSFINATGTPPATCCDPLKEAVTQEMQCLCDLYNTPGFLKSVGIDVNQALLLPGRCNIVGGDLSSCVNKGASAPTSPSLEPPPEEAPPPPPPPPQIRVFWHEKWTGRLQLVVIPNWSQVDFVGTQLCAYALGVLGYWCAYGFGRDKDHRTILQESTIFIVIKWSEEEHRPQELGDEEEEGEIIESDVELEGLQMGDLLSRSWKKIVMLLRRLSDKPWKQFLKLEEAVVHLTRAILLNPISSIMYASKASACIKMKKPNAAIRYANAALEVKEDILSSPRDPLYFSYQAMGSSHLTPQLGP</sequence>
<comment type="caution">
    <text evidence="12">The sequence shown here is derived from an EMBL/GenBank/DDBJ whole genome shotgun (WGS) entry which is preliminary data.</text>
</comment>
<dbReference type="EMBL" id="BJWL01000025">
    <property type="protein sequence ID" value="GFZ16496.1"/>
    <property type="molecule type" value="Genomic_DNA"/>
</dbReference>
<dbReference type="Pfam" id="PF14368">
    <property type="entry name" value="LTP_2"/>
    <property type="match status" value="1"/>
</dbReference>
<evidence type="ECO:0000313" key="12">
    <source>
        <dbReference type="EMBL" id="GFZ16496.1"/>
    </source>
</evidence>
<dbReference type="AlphaFoldDB" id="A0A7J0H0B2"/>
<evidence type="ECO:0000256" key="9">
    <source>
        <dbReference type="SAM" id="MobiDB-lite"/>
    </source>
</evidence>
<name>A0A7J0H0B2_9ERIC</name>
<evidence type="ECO:0000256" key="5">
    <source>
        <dbReference type="ARBA" id="ARBA00022729"/>
    </source>
</evidence>
<feature type="compositionally biased region" description="Pro residues" evidence="9">
    <location>
        <begin position="116"/>
        <end position="132"/>
    </location>
</feature>
<dbReference type="SUPFAM" id="SSF47699">
    <property type="entry name" value="Bifunctional inhibitor/lipid-transfer protein/seed storage 2S albumin"/>
    <property type="match status" value="1"/>
</dbReference>
<keyword evidence="4" id="KW-0472">Membrane</keyword>
<protein>
    <submittedName>
        <fullName evidence="12">HSP70-interacting protein 1</fullName>
    </submittedName>
</protein>
<dbReference type="GO" id="GO:0098552">
    <property type="term" value="C:side of membrane"/>
    <property type="evidence" value="ECO:0007669"/>
    <property type="project" value="UniProtKB-KW"/>
</dbReference>
<dbReference type="OrthoDB" id="690947at2759"/>
<dbReference type="InterPro" id="IPR036312">
    <property type="entry name" value="Bifun_inhib/LTP/seed_sf"/>
</dbReference>
<feature type="signal peptide" evidence="10">
    <location>
        <begin position="1"/>
        <end position="23"/>
    </location>
</feature>
<evidence type="ECO:0000313" key="13">
    <source>
        <dbReference type="Proteomes" id="UP000585474"/>
    </source>
</evidence>
<keyword evidence="3" id="KW-1003">Cell membrane</keyword>
<dbReference type="GO" id="GO:0005886">
    <property type="term" value="C:plasma membrane"/>
    <property type="evidence" value="ECO:0007669"/>
    <property type="project" value="UniProtKB-SubCell"/>
</dbReference>
<evidence type="ECO:0000256" key="4">
    <source>
        <dbReference type="ARBA" id="ARBA00022622"/>
    </source>
</evidence>
<proteinExistence type="inferred from homology"/>
<dbReference type="Gene3D" id="1.25.40.10">
    <property type="entry name" value="Tetratricopeptide repeat domain"/>
    <property type="match status" value="1"/>
</dbReference>
<evidence type="ECO:0000256" key="3">
    <source>
        <dbReference type="ARBA" id="ARBA00022475"/>
    </source>
</evidence>
<organism evidence="12 13">
    <name type="scientific">Actinidia rufa</name>
    <dbReference type="NCBI Taxonomy" id="165716"/>
    <lineage>
        <taxon>Eukaryota</taxon>
        <taxon>Viridiplantae</taxon>
        <taxon>Streptophyta</taxon>
        <taxon>Embryophyta</taxon>
        <taxon>Tracheophyta</taxon>
        <taxon>Spermatophyta</taxon>
        <taxon>Magnoliopsida</taxon>
        <taxon>eudicotyledons</taxon>
        <taxon>Gunneridae</taxon>
        <taxon>Pentapetalae</taxon>
        <taxon>asterids</taxon>
        <taxon>Ericales</taxon>
        <taxon>Actinidiaceae</taxon>
        <taxon>Actinidia</taxon>
    </lineage>
</organism>
<keyword evidence="8" id="KW-0449">Lipoprotein</keyword>
<dbReference type="InterPro" id="IPR011990">
    <property type="entry name" value="TPR-like_helical_dom_sf"/>
</dbReference>
<feature type="domain" description="Bifunctional inhibitor/plant lipid transfer protein/seed storage helical" evidence="11">
    <location>
        <begin position="12"/>
        <end position="97"/>
    </location>
</feature>
<keyword evidence="13" id="KW-1185">Reference proteome</keyword>
<comment type="similarity">
    <text evidence="2">Belongs to the plant LTP family.</text>
</comment>
<evidence type="ECO:0000256" key="10">
    <source>
        <dbReference type="SAM" id="SignalP"/>
    </source>
</evidence>
<gene>
    <name evidence="12" type="ORF">Acr_25g0009050</name>
</gene>
<evidence type="ECO:0000256" key="6">
    <source>
        <dbReference type="ARBA" id="ARBA00023157"/>
    </source>
</evidence>
<accession>A0A7J0H0B2</accession>
<reference evidence="12 13" key="1">
    <citation type="submission" date="2019-07" db="EMBL/GenBank/DDBJ databases">
        <title>De Novo Assembly of kiwifruit Actinidia rufa.</title>
        <authorList>
            <person name="Sugita-Konishi S."/>
            <person name="Sato K."/>
            <person name="Mori E."/>
            <person name="Abe Y."/>
            <person name="Kisaki G."/>
            <person name="Hamano K."/>
            <person name="Suezawa K."/>
            <person name="Otani M."/>
            <person name="Fukuda T."/>
            <person name="Manabe T."/>
            <person name="Gomi K."/>
            <person name="Tabuchi M."/>
            <person name="Akimitsu K."/>
            <person name="Kataoka I."/>
        </authorList>
    </citation>
    <scope>NUCLEOTIDE SEQUENCE [LARGE SCALE GENOMIC DNA]</scope>
    <source>
        <strain evidence="13">cv. Fuchu</strain>
    </source>
</reference>
<feature type="chain" id="PRO_5029747582" evidence="10">
    <location>
        <begin position="24"/>
        <end position="337"/>
    </location>
</feature>
<evidence type="ECO:0000259" key="11">
    <source>
        <dbReference type="Pfam" id="PF14368"/>
    </source>
</evidence>
<dbReference type="Proteomes" id="UP000585474">
    <property type="component" value="Unassembled WGS sequence"/>
</dbReference>
<dbReference type="InterPro" id="IPR043325">
    <property type="entry name" value="LTSS"/>
</dbReference>
<evidence type="ECO:0000256" key="7">
    <source>
        <dbReference type="ARBA" id="ARBA00023180"/>
    </source>
</evidence>
<evidence type="ECO:0000256" key="2">
    <source>
        <dbReference type="ARBA" id="ARBA00009748"/>
    </source>
</evidence>
<keyword evidence="7" id="KW-0325">Glycoprotein</keyword>